<evidence type="ECO:0000313" key="3">
    <source>
        <dbReference type="EMBL" id="MBO2449768.1"/>
    </source>
</evidence>
<keyword evidence="2" id="KW-0812">Transmembrane</keyword>
<feature type="region of interest" description="Disordered" evidence="1">
    <location>
        <begin position="52"/>
        <end position="74"/>
    </location>
</feature>
<keyword evidence="4" id="KW-1185">Reference proteome</keyword>
<keyword evidence="2" id="KW-0472">Membrane</keyword>
<proteinExistence type="predicted"/>
<evidence type="ECO:0000256" key="2">
    <source>
        <dbReference type="SAM" id="Phobius"/>
    </source>
</evidence>
<dbReference type="Proteomes" id="UP000669179">
    <property type="component" value="Unassembled WGS sequence"/>
</dbReference>
<dbReference type="RefSeq" id="WP_208257633.1">
    <property type="nucleotide sequence ID" value="NZ_JAGEOJ010000008.1"/>
</dbReference>
<gene>
    <name evidence="3" type="ORF">J4573_21890</name>
</gene>
<feature type="transmembrane region" description="Helical" evidence="2">
    <location>
        <begin position="21"/>
        <end position="47"/>
    </location>
</feature>
<dbReference type="EMBL" id="JAGEOJ010000008">
    <property type="protein sequence ID" value="MBO2449768.1"/>
    <property type="molecule type" value="Genomic_DNA"/>
</dbReference>
<feature type="region of interest" description="Disordered" evidence="1">
    <location>
        <begin position="1"/>
        <end position="21"/>
    </location>
</feature>
<protein>
    <submittedName>
        <fullName evidence="3">Uncharacterized protein</fullName>
    </submittedName>
</protein>
<organism evidence="3 4">
    <name type="scientific">Actinomadura barringtoniae</name>
    <dbReference type="NCBI Taxonomy" id="1427535"/>
    <lineage>
        <taxon>Bacteria</taxon>
        <taxon>Bacillati</taxon>
        <taxon>Actinomycetota</taxon>
        <taxon>Actinomycetes</taxon>
        <taxon>Streptosporangiales</taxon>
        <taxon>Thermomonosporaceae</taxon>
        <taxon>Actinomadura</taxon>
    </lineage>
</organism>
<accession>A0A939T4S6</accession>
<feature type="compositionally biased region" description="Low complexity" evidence="1">
    <location>
        <begin position="65"/>
        <end position="74"/>
    </location>
</feature>
<dbReference type="AlphaFoldDB" id="A0A939T4S6"/>
<evidence type="ECO:0000256" key="1">
    <source>
        <dbReference type="SAM" id="MobiDB-lite"/>
    </source>
</evidence>
<comment type="caution">
    <text evidence="3">The sequence shown here is derived from an EMBL/GenBank/DDBJ whole genome shotgun (WGS) entry which is preliminary data.</text>
</comment>
<keyword evidence="2" id="KW-1133">Transmembrane helix</keyword>
<evidence type="ECO:0000313" key="4">
    <source>
        <dbReference type="Proteomes" id="UP000669179"/>
    </source>
</evidence>
<sequence>MRAEPVPPQRRSGGRRAKRGPSAGALFGAAGVLAVVVAMIVGALVIVDRSGGTAKPSASADGSPAESSGPSPVSYSSSASAKAYARIAQRSADAAPLTSAELFPSSASSVTVDKLKLSRTDKRLDRDCSAAAWGDAVATRLRADGCTQAARTTYVDGKKQYALAVVVFNLAGSAKSNDFVDVLGNGRGGGFVAPLDPPDGFGDGFSMARGLAMGHYAVVSWAQRLDGKGDEQDETLLSLIIEGGKAPAVLGRAARS</sequence>
<reference evidence="3" key="1">
    <citation type="submission" date="2021-03" db="EMBL/GenBank/DDBJ databases">
        <authorList>
            <person name="Kanchanasin P."/>
            <person name="Saeng-In P."/>
            <person name="Phongsopitanun W."/>
            <person name="Yuki M."/>
            <person name="Kudo T."/>
            <person name="Ohkuma M."/>
            <person name="Tanasupawat S."/>
        </authorList>
    </citation>
    <scope>NUCLEOTIDE SEQUENCE</scope>
    <source>
        <strain evidence="3">GKU 128</strain>
    </source>
</reference>
<name>A0A939T4S6_9ACTN</name>